<dbReference type="Pfam" id="PF07813">
    <property type="entry name" value="LTXXQ"/>
    <property type="match status" value="1"/>
</dbReference>
<dbReference type="Gene3D" id="1.20.120.1490">
    <property type="match status" value="1"/>
</dbReference>
<name>A0A1J5RDH4_9ZZZZ</name>
<evidence type="ECO:0008006" key="3">
    <source>
        <dbReference type="Google" id="ProtNLM"/>
    </source>
</evidence>
<comment type="caution">
    <text evidence="2">The sequence shown here is derived from an EMBL/GenBank/DDBJ whole genome shotgun (WGS) entry which is preliminary data.</text>
</comment>
<proteinExistence type="predicted"/>
<reference evidence="2" key="1">
    <citation type="submission" date="2016-10" db="EMBL/GenBank/DDBJ databases">
        <title>Sequence of Gallionella enrichment culture.</title>
        <authorList>
            <person name="Poehlein A."/>
            <person name="Muehling M."/>
            <person name="Daniel R."/>
        </authorList>
    </citation>
    <scope>NUCLEOTIDE SEQUENCE</scope>
</reference>
<gene>
    <name evidence="2" type="ORF">GALL_246340</name>
</gene>
<dbReference type="InterPro" id="IPR012899">
    <property type="entry name" value="LTXXQ"/>
</dbReference>
<feature type="compositionally biased region" description="Gly residues" evidence="1">
    <location>
        <begin position="190"/>
        <end position="199"/>
    </location>
</feature>
<organism evidence="2">
    <name type="scientific">mine drainage metagenome</name>
    <dbReference type="NCBI Taxonomy" id="410659"/>
    <lineage>
        <taxon>unclassified sequences</taxon>
        <taxon>metagenomes</taxon>
        <taxon>ecological metagenomes</taxon>
    </lineage>
</organism>
<protein>
    <recommendedName>
        <fullName evidence="3">Periplasmic protein</fullName>
    </recommendedName>
</protein>
<accession>A0A1J5RDH4</accession>
<feature type="region of interest" description="Disordered" evidence="1">
    <location>
        <begin position="189"/>
        <end position="208"/>
    </location>
</feature>
<dbReference type="AlphaFoldDB" id="A0A1J5RDH4"/>
<dbReference type="EMBL" id="MLJW01000208">
    <property type="protein sequence ID" value="OIQ93394.1"/>
    <property type="molecule type" value="Genomic_DNA"/>
</dbReference>
<sequence length="208" mass="22906">MTKSHASTRPLAQRIVSAGALGALALGLSLVASTSALAQPDAPPAAPAAGMMQHGGPMNHDMRSGDMGHGHMHQGMERMMEQMLERVHATPEQRTRIRALQKSAWEHNRPLMEQMRGLRQQSMQLLSAPTIDFGALENLRSKQMAIANQLSRQMTQTQYEIALVLTPTQRQQAYAMMQERMKHRLDRGGHGPMGHGMGMGMDKAHGDQ</sequence>
<dbReference type="GO" id="GO:0042597">
    <property type="term" value="C:periplasmic space"/>
    <property type="evidence" value="ECO:0007669"/>
    <property type="project" value="InterPro"/>
</dbReference>
<evidence type="ECO:0000313" key="2">
    <source>
        <dbReference type="EMBL" id="OIQ93394.1"/>
    </source>
</evidence>
<evidence type="ECO:0000256" key="1">
    <source>
        <dbReference type="SAM" id="MobiDB-lite"/>
    </source>
</evidence>